<evidence type="ECO:0000256" key="4">
    <source>
        <dbReference type="ARBA" id="ARBA00023172"/>
    </source>
</evidence>
<protein>
    <submittedName>
        <fullName evidence="8">IS200/IS605 family element transposase accessory protein TnpB</fullName>
    </submittedName>
</protein>
<dbReference type="InterPro" id="IPR010095">
    <property type="entry name" value="Cas12f1-like_TNB"/>
</dbReference>
<dbReference type="GO" id="GO:0006310">
    <property type="term" value="P:DNA recombination"/>
    <property type="evidence" value="ECO:0007669"/>
    <property type="project" value="UniProtKB-KW"/>
</dbReference>
<feature type="domain" description="Probable transposase IS891/IS1136/IS1341" evidence="6">
    <location>
        <begin position="200"/>
        <end position="320"/>
    </location>
</feature>
<evidence type="ECO:0000259" key="6">
    <source>
        <dbReference type="Pfam" id="PF01385"/>
    </source>
</evidence>
<dbReference type="Pfam" id="PF01385">
    <property type="entry name" value="OrfB_IS605"/>
    <property type="match status" value="1"/>
</dbReference>
<dbReference type="EMBL" id="VXPY01000023">
    <property type="protein sequence ID" value="MYD89467.1"/>
    <property type="molecule type" value="Genomic_DNA"/>
</dbReference>
<accession>A0A6B1DQH3</accession>
<gene>
    <name evidence="8" type="ORF">F4Y08_03880</name>
</gene>
<proteinExistence type="inferred from homology"/>
<keyword evidence="3" id="KW-0238">DNA-binding</keyword>
<evidence type="ECO:0000259" key="7">
    <source>
        <dbReference type="Pfam" id="PF07282"/>
    </source>
</evidence>
<feature type="domain" description="Cas12f1-like TNB" evidence="7">
    <location>
        <begin position="334"/>
        <end position="399"/>
    </location>
</feature>
<dbReference type="NCBIfam" id="TIGR01766">
    <property type="entry name" value="IS200/IS605 family accessory protein TnpB-like domain"/>
    <property type="match status" value="1"/>
</dbReference>
<dbReference type="AlphaFoldDB" id="A0A6B1DQH3"/>
<sequence>MISHPKGVDKSHRIALDPTNRQASLMMEHAGWARVAANWARGRFQLAWFGATDERNADAWYAHVDVNPDGGRWLSDMDLRKDFNAVKADLFEWSGGLSQYVAKNAVIHMGRGLDAWGEYCKERKRGQPRRKTGFPPVRKRYRKLAFTPSNGRNSIRVDGPNVRLPRIGWVRLREELRFEGDILSVTVSRTAGRWFASFTVDTCEPAPALRSGPDIGIDMGVKTLATLWDGGEKTMIANPKALEQALADLRATQKAIGRSVKVNGRPCTRNRGRLYDQLARQHARVARIRSDHHHKATTQIAKRGGSVTVETLNVDGMKRNRRLARAISDAGMAEFVRQLEYKCHWYGTEFRRVDRWYPSSRTCSECGAVKQSLLLSERTYRCNRCGFECDRDENAARNLQAFGRPGRPSADAETRKTDCGSHGRRSINRTVHHALPSGIAG</sequence>
<comment type="similarity">
    <text evidence="1">In the C-terminal section; belongs to the transposase 35 family.</text>
</comment>
<evidence type="ECO:0000256" key="2">
    <source>
        <dbReference type="ARBA" id="ARBA00022578"/>
    </source>
</evidence>
<comment type="caution">
    <text evidence="8">The sequence shown here is derived from an EMBL/GenBank/DDBJ whole genome shotgun (WGS) entry which is preliminary data.</text>
</comment>
<dbReference type="InterPro" id="IPR001959">
    <property type="entry name" value="Transposase"/>
</dbReference>
<keyword evidence="4" id="KW-0233">DNA recombination</keyword>
<evidence type="ECO:0000256" key="1">
    <source>
        <dbReference type="ARBA" id="ARBA00008761"/>
    </source>
</evidence>
<keyword evidence="2" id="KW-0815">Transposition</keyword>
<reference evidence="8" key="1">
    <citation type="submission" date="2019-09" db="EMBL/GenBank/DDBJ databases">
        <title>Characterisation of the sponge microbiome using genome-centric metagenomics.</title>
        <authorList>
            <person name="Engelberts J.P."/>
            <person name="Robbins S.J."/>
            <person name="De Goeij J.M."/>
            <person name="Aranda M."/>
            <person name="Bell S.C."/>
            <person name="Webster N.S."/>
        </authorList>
    </citation>
    <scope>NUCLEOTIDE SEQUENCE</scope>
    <source>
        <strain evidence="8">SB0662_bin_9</strain>
    </source>
</reference>
<dbReference type="NCBIfam" id="NF040570">
    <property type="entry name" value="guided_TnpB"/>
    <property type="match status" value="1"/>
</dbReference>
<feature type="region of interest" description="Disordered" evidence="5">
    <location>
        <begin position="401"/>
        <end position="424"/>
    </location>
</feature>
<dbReference type="GO" id="GO:0003677">
    <property type="term" value="F:DNA binding"/>
    <property type="evidence" value="ECO:0007669"/>
    <property type="project" value="UniProtKB-KW"/>
</dbReference>
<organism evidence="8">
    <name type="scientific">Caldilineaceae bacterium SB0662_bin_9</name>
    <dbReference type="NCBI Taxonomy" id="2605258"/>
    <lineage>
        <taxon>Bacteria</taxon>
        <taxon>Bacillati</taxon>
        <taxon>Chloroflexota</taxon>
        <taxon>Caldilineae</taxon>
        <taxon>Caldilineales</taxon>
        <taxon>Caldilineaceae</taxon>
    </lineage>
</organism>
<dbReference type="GO" id="GO:0032196">
    <property type="term" value="P:transposition"/>
    <property type="evidence" value="ECO:0007669"/>
    <property type="project" value="UniProtKB-KW"/>
</dbReference>
<feature type="compositionally biased region" description="Basic and acidic residues" evidence="5">
    <location>
        <begin position="410"/>
        <end position="421"/>
    </location>
</feature>
<dbReference type="Pfam" id="PF07282">
    <property type="entry name" value="Cas12f1-like_TNB"/>
    <property type="match status" value="1"/>
</dbReference>
<name>A0A6B1DQH3_9CHLR</name>
<evidence type="ECO:0000256" key="5">
    <source>
        <dbReference type="SAM" id="MobiDB-lite"/>
    </source>
</evidence>
<evidence type="ECO:0000313" key="8">
    <source>
        <dbReference type="EMBL" id="MYD89467.1"/>
    </source>
</evidence>
<evidence type="ECO:0000256" key="3">
    <source>
        <dbReference type="ARBA" id="ARBA00023125"/>
    </source>
</evidence>